<keyword evidence="2" id="KW-1185">Reference proteome</keyword>
<dbReference type="PANTHER" id="PTHR37816:SF3">
    <property type="entry name" value="MODULATES DNA TOPOLOGY"/>
    <property type="match status" value="1"/>
</dbReference>
<organism evidence="1 2">
    <name type="scientific">Sphaerisporangium corydalis</name>
    <dbReference type="NCBI Taxonomy" id="1441875"/>
    <lineage>
        <taxon>Bacteria</taxon>
        <taxon>Bacillati</taxon>
        <taxon>Actinomycetota</taxon>
        <taxon>Actinomycetes</taxon>
        <taxon>Streptosporangiales</taxon>
        <taxon>Streptosporangiaceae</taxon>
        <taxon>Sphaerisporangium</taxon>
    </lineage>
</organism>
<sequence>MIDGNYASTLPIRLKAADTVIFLDISPAACLWGIVQRRIRLGGGQHDAIGVYDRITWEFVRYVWNYRRAMAPRVRRLIEEHAGHATVHVIHSRDEANRLLDRLATSHQTA</sequence>
<dbReference type="RefSeq" id="WP_262844452.1">
    <property type="nucleotide sequence ID" value="NZ_JANZYP010000029.1"/>
</dbReference>
<evidence type="ECO:0000313" key="2">
    <source>
        <dbReference type="Proteomes" id="UP001595891"/>
    </source>
</evidence>
<accession>A0ABV9EJV0</accession>
<reference evidence="2" key="1">
    <citation type="journal article" date="2019" name="Int. J. Syst. Evol. Microbiol.">
        <title>The Global Catalogue of Microorganisms (GCM) 10K type strain sequencing project: providing services to taxonomists for standard genome sequencing and annotation.</title>
        <authorList>
            <consortium name="The Broad Institute Genomics Platform"/>
            <consortium name="The Broad Institute Genome Sequencing Center for Infectious Disease"/>
            <person name="Wu L."/>
            <person name="Ma J."/>
        </authorList>
    </citation>
    <scope>NUCLEOTIDE SEQUENCE [LARGE SCALE GENOMIC DNA]</scope>
    <source>
        <strain evidence="2">CCUG 49560</strain>
    </source>
</reference>
<comment type="caution">
    <text evidence="1">The sequence shown here is derived from an EMBL/GenBank/DDBJ whole genome shotgun (WGS) entry which is preliminary data.</text>
</comment>
<evidence type="ECO:0000313" key="1">
    <source>
        <dbReference type="EMBL" id="MFC4588194.1"/>
    </source>
</evidence>
<gene>
    <name evidence="1" type="ORF">ACFO8L_19045</name>
</gene>
<dbReference type="Proteomes" id="UP001595891">
    <property type="component" value="Unassembled WGS sequence"/>
</dbReference>
<dbReference type="PANTHER" id="PTHR37816">
    <property type="entry name" value="YALI0E33011P"/>
    <property type="match status" value="1"/>
</dbReference>
<name>A0ABV9EJV0_9ACTN</name>
<dbReference type="EMBL" id="JBHSFN010000011">
    <property type="protein sequence ID" value="MFC4588194.1"/>
    <property type="molecule type" value="Genomic_DNA"/>
</dbReference>
<proteinExistence type="predicted"/>
<evidence type="ECO:0008006" key="3">
    <source>
        <dbReference type="Google" id="ProtNLM"/>
    </source>
</evidence>
<dbReference type="InterPro" id="IPR052922">
    <property type="entry name" value="Cytidylate_Kinase-2"/>
</dbReference>
<protein>
    <recommendedName>
        <fullName evidence="3">Topology modulation protein</fullName>
    </recommendedName>
</protein>